<keyword evidence="5" id="KW-1015">Disulfide bond</keyword>
<feature type="transmembrane region" description="Helical" evidence="6">
    <location>
        <begin position="841"/>
        <end position="864"/>
    </location>
</feature>
<evidence type="ECO:0000256" key="6">
    <source>
        <dbReference type="SAM" id="Phobius"/>
    </source>
</evidence>
<dbReference type="CDD" id="cd15040">
    <property type="entry name" value="7tmB2_Adhesion"/>
    <property type="match status" value="1"/>
</dbReference>
<dbReference type="Proteomes" id="UP001497497">
    <property type="component" value="Unassembled WGS sequence"/>
</dbReference>
<reference evidence="9 10" key="1">
    <citation type="submission" date="2024-04" db="EMBL/GenBank/DDBJ databases">
        <authorList>
            <consortium name="Genoscope - CEA"/>
            <person name="William W."/>
        </authorList>
    </citation>
    <scope>NUCLEOTIDE SEQUENCE [LARGE SCALE GENOMIC DNA]</scope>
</reference>
<dbReference type="AlphaFoldDB" id="A0AAV2I3H3"/>
<dbReference type="PROSITE" id="PS50261">
    <property type="entry name" value="G_PROTEIN_RECEP_F2_4"/>
    <property type="match status" value="1"/>
</dbReference>
<feature type="transmembrane region" description="Helical" evidence="6">
    <location>
        <begin position="649"/>
        <end position="675"/>
    </location>
</feature>
<keyword evidence="3 6" id="KW-1133">Transmembrane helix</keyword>
<evidence type="ECO:0000256" key="2">
    <source>
        <dbReference type="ARBA" id="ARBA00022692"/>
    </source>
</evidence>
<gene>
    <name evidence="9" type="ORF">GSLYS_00012996001</name>
</gene>
<keyword evidence="2 6" id="KW-0812">Transmembrane</keyword>
<dbReference type="InterPro" id="IPR057244">
    <property type="entry name" value="GAIN_B"/>
</dbReference>
<comment type="subcellular location">
    <subcellularLocation>
        <location evidence="1">Membrane</location>
        <topology evidence="1">Multi-pass membrane protein</topology>
    </subcellularLocation>
</comment>
<feature type="transmembrane region" description="Helical" evidence="6">
    <location>
        <begin position="870"/>
        <end position="890"/>
    </location>
</feature>
<name>A0AAV2I3H3_LYMST</name>
<feature type="non-terminal residue" evidence="9">
    <location>
        <position position="1"/>
    </location>
</feature>
<feature type="domain" description="GAIN-B" evidence="7">
    <location>
        <begin position="476"/>
        <end position="641"/>
    </location>
</feature>
<dbReference type="EMBL" id="CAXITT010000330">
    <property type="protein sequence ID" value="CAL1539175.1"/>
    <property type="molecule type" value="Genomic_DNA"/>
</dbReference>
<accession>A0AAV2I3H3</accession>
<evidence type="ECO:0000256" key="3">
    <source>
        <dbReference type="ARBA" id="ARBA00022989"/>
    </source>
</evidence>
<dbReference type="GO" id="GO:0004930">
    <property type="term" value="F:G protein-coupled receptor activity"/>
    <property type="evidence" value="ECO:0007669"/>
    <property type="project" value="InterPro"/>
</dbReference>
<dbReference type="InterPro" id="IPR000203">
    <property type="entry name" value="GPS"/>
</dbReference>
<dbReference type="GO" id="GO:0007166">
    <property type="term" value="P:cell surface receptor signaling pathway"/>
    <property type="evidence" value="ECO:0007669"/>
    <property type="project" value="InterPro"/>
</dbReference>
<evidence type="ECO:0000313" key="10">
    <source>
        <dbReference type="Proteomes" id="UP001497497"/>
    </source>
</evidence>
<evidence type="ECO:0000259" key="8">
    <source>
        <dbReference type="PROSITE" id="PS50261"/>
    </source>
</evidence>
<evidence type="ECO:0000256" key="5">
    <source>
        <dbReference type="ARBA" id="ARBA00023157"/>
    </source>
</evidence>
<dbReference type="PROSITE" id="PS50221">
    <property type="entry name" value="GAIN_B"/>
    <property type="match status" value="1"/>
</dbReference>
<dbReference type="SMART" id="SM00303">
    <property type="entry name" value="GPS"/>
    <property type="match status" value="1"/>
</dbReference>
<dbReference type="Gene3D" id="1.20.1070.10">
    <property type="entry name" value="Rhodopsin 7-helix transmembrane proteins"/>
    <property type="match status" value="1"/>
</dbReference>
<proteinExistence type="predicted"/>
<protein>
    <submittedName>
        <fullName evidence="9">Uncharacterized protein</fullName>
    </submittedName>
</protein>
<dbReference type="PANTHER" id="PTHR47767:SF1">
    <property type="entry name" value="ADHESION G PROTEIN-COUPLED RECEPTOR G7"/>
    <property type="match status" value="1"/>
</dbReference>
<comment type="caution">
    <text evidence="9">The sequence shown here is derived from an EMBL/GenBank/DDBJ whole genome shotgun (WGS) entry which is preliminary data.</text>
</comment>
<feature type="transmembrane region" description="Helical" evidence="6">
    <location>
        <begin position="755"/>
        <end position="776"/>
    </location>
</feature>
<feature type="transmembrane region" description="Helical" evidence="6">
    <location>
        <begin position="796"/>
        <end position="820"/>
    </location>
</feature>
<dbReference type="InterPro" id="IPR000832">
    <property type="entry name" value="GPCR_2_secretin-like"/>
</dbReference>
<dbReference type="Pfam" id="PF01825">
    <property type="entry name" value="GPS"/>
    <property type="match status" value="1"/>
</dbReference>
<dbReference type="InterPro" id="IPR046338">
    <property type="entry name" value="GAIN_dom_sf"/>
</dbReference>
<sequence>IQAPSELVRQFAGNNYADTDSIQKNVSIECVTSIGLFQTVTLYKNGPPVSFHSLVPHPGLFFNFSVQEVSDIDFNQYFHCEVNDLKYGSIQQSEFAFLRLTDYEIYSLHIDLMSNDMADKLAVVMLKASLLNQWAPQTYDPNFNNHSINPNLSLPLPCSSNGSTLVDLQCNLDEVVKPLQSWQIKPMHFTISLNVDRKSLVAYLYQKISDETHTIEDMNETKLVLASRAITNLFKKSQKKLPQFNVRSVHVRSIDWCWSVTLFDSITNDKYTLPKSTMGTVWKSPNLCARDRQPLVTIKCEGDKIIGLYWSSRVNPLCDYSASKYQRTNVTHSLQAVAQSNITKVNVEEIVSSTRRTILELDISTVIPEDVAYIADILQKSSDIRVHSLAAVQGMLDIAASLRNFSDHVLAESQRLGNAPNRILKSLDQLGGKVDIGPEKYYQRITSGGVGLEVWDLSRINDSTFVVGIKMLSCDKTEVLSSENLITLFRDDQVDYRHEEVAIVLHKDFIKALVSKYSGSNIRLSMNVYHDTTLFKNSVLENNISKPSLNSRVIAAHLILNGLPITNLGPYTVKIVFQPIKQSQLRANLTKCASWDFEAESGAGGWSSQGCVYKKSIDGRDVCVCDHLTNFALLTSFYDEVCPKNENEFAVTIIAIGALALSILGHLLSVLSFMLIKSVRQDRVQKIQFQLSLALLMSRVMFLVGVTQTLSNTVCIVLSVLLHYMILSSFMWMLMEGILQYLLFVNAKNTYFTNYMWKTSIPAWGLPVISVATVFIKDPELYSGGTKCCWMSLPSLIYTFVIPVGLIVLTNIIIFIMIEVSLCRRKDLIQYTSVGQNETDVNIRASFICFCVLSLPWIFGFLAIDDAPGVFQLIFCISAALQGFVIFLMMTARDKTVSAFWFSKLSLLWIYHKRIIYRGSYSFQG</sequence>
<evidence type="ECO:0000313" key="9">
    <source>
        <dbReference type="EMBL" id="CAL1539175.1"/>
    </source>
</evidence>
<keyword evidence="4 6" id="KW-0472">Membrane</keyword>
<evidence type="ECO:0000256" key="4">
    <source>
        <dbReference type="ARBA" id="ARBA00023136"/>
    </source>
</evidence>
<dbReference type="InterPro" id="IPR017981">
    <property type="entry name" value="GPCR_2-like_7TM"/>
</dbReference>
<dbReference type="Gene3D" id="2.60.220.50">
    <property type="match status" value="1"/>
</dbReference>
<dbReference type="Pfam" id="PF00002">
    <property type="entry name" value="7tm_2"/>
    <property type="match status" value="1"/>
</dbReference>
<dbReference type="GO" id="GO:0016020">
    <property type="term" value="C:membrane"/>
    <property type="evidence" value="ECO:0007669"/>
    <property type="project" value="UniProtKB-SubCell"/>
</dbReference>
<organism evidence="9 10">
    <name type="scientific">Lymnaea stagnalis</name>
    <name type="common">Great pond snail</name>
    <name type="synonym">Helix stagnalis</name>
    <dbReference type="NCBI Taxonomy" id="6523"/>
    <lineage>
        <taxon>Eukaryota</taxon>
        <taxon>Metazoa</taxon>
        <taxon>Spiralia</taxon>
        <taxon>Lophotrochozoa</taxon>
        <taxon>Mollusca</taxon>
        <taxon>Gastropoda</taxon>
        <taxon>Heterobranchia</taxon>
        <taxon>Euthyneura</taxon>
        <taxon>Panpulmonata</taxon>
        <taxon>Hygrophila</taxon>
        <taxon>Lymnaeoidea</taxon>
        <taxon>Lymnaeidae</taxon>
        <taxon>Lymnaea</taxon>
    </lineage>
</organism>
<dbReference type="PANTHER" id="PTHR47767">
    <property type="entry name" value="ADHESION G PROTEIN-COUPLED RECEPTOR G7"/>
    <property type="match status" value="1"/>
</dbReference>
<keyword evidence="10" id="KW-1185">Reference proteome</keyword>
<dbReference type="InterPro" id="IPR053066">
    <property type="entry name" value="ADGR_G7"/>
</dbReference>
<evidence type="ECO:0000256" key="1">
    <source>
        <dbReference type="ARBA" id="ARBA00004141"/>
    </source>
</evidence>
<feature type="transmembrane region" description="Helical" evidence="6">
    <location>
        <begin position="687"/>
        <end position="704"/>
    </location>
</feature>
<evidence type="ECO:0000259" key="7">
    <source>
        <dbReference type="PROSITE" id="PS50221"/>
    </source>
</evidence>
<feature type="domain" description="G-protein coupled receptors family 2 profile 2" evidence="8">
    <location>
        <begin position="651"/>
        <end position="894"/>
    </location>
</feature>